<evidence type="ECO:0000313" key="3">
    <source>
        <dbReference type="EMBL" id="MBB6561882.1"/>
    </source>
</evidence>
<dbReference type="EMBL" id="JACHLK010000010">
    <property type="protein sequence ID" value="MBB6561882.1"/>
    <property type="molecule type" value="Genomic_DNA"/>
</dbReference>
<dbReference type="InterPro" id="IPR056509">
    <property type="entry name" value="Imm33-like"/>
</dbReference>
<proteinExistence type="predicted"/>
<dbReference type="RefSeq" id="WP_184861378.1">
    <property type="nucleotide sequence ID" value="NZ_JACHLK010000010.1"/>
</dbReference>
<dbReference type="AlphaFoldDB" id="A0A7X0PH60"/>
<name>A0A7X0PH60_9BURK</name>
<protein>
    <recommendedName>
        <fullName evidence="2">Imm33-like domain-containing protein</fullName>
    </recommendedName>
</protein>
<dbReference type="Pfam" id="PF24719">
    <property type="entry name" value="Imm33-like"/>
    <property type="match status" value="1"/>
</dbReference>
<keyword evidence="4" id="KW-1185">Reference proteome</keyword>
<feature type="domain" description="Imm33-like" evidence="2">
    <location>
        <begin position="134"/>
        <end position="222"/>
    </location>
</feature>
<dbReference type="Proteomes" id="UP000575083">
    <property type="component" value="Unassembled WGS sequence"/>
</dbReference>
<accession>A0A7X0PH60</accession>
<sequence length="256" mass="28223">MPLRSLFSAFTRKPSSPSAPDAPQVHRTTACSRHGHPEFQLRVSRPAVPAEDIAWLLQFFEERVAQGVRFRSGESLQIGWMFTMLQEEGPGGVLRVLEPDMQAVPVCFVDGVDATLVHLRSQQDTVRSLSSPQGWEPDFPSLRQSVVVHRDYREAHRVLLTRSAPADAMDSGWWLTDLEDEAGAQDPARFAKTSLYQLGVDRPDLVKFFAVPAGLQVVVDGARIGVLGPEGEVQQIPGSYLDQLNAWRAPQVASGA</sequence>
<organism evidence="3 4">
    <name type="scientific">Acidovorax soli</name>
    <dbReference type="NCBI Taxonomy" id="592050"/>
    <lineage>
        <taxon>Bacteria</taxon>
        <taxon>Pseudomonadati</taxon>
        <taxon>Pseudomonadota</taxon>
        <taxon>Betaproteobacteria</taxon>
        <taxon>Burkholderiales</taxon>
        <taxon>Comamonadaceae</taxon>
        <taxon>Acidovorax</taxon>
    </lineage>
</organism>
<evidence type="ECO:0000259" key="2">
    <source>
        <dbReference type="Pfam" id="PF24719"/>
    </source>
</evidence>
<evidence type="ECO:0000256" key="1">
    <source>
        <dbReference type="SAM" id="MobiDB-lite"/>
    </source>
</evidence>
<reference evidence="3 4" key="1">
    <citation type="submission" date="2020-08" db="EMBL/GenBank/DDBJ databases">
        <title>Functional genomics of gut bacteria from endangered species of beetles.</title>
        <authorList>
            <person name="Carlos-Shanley C."/>
        </authorList>
    </citation>
    <scope>NUCLEOTIDE SEQUENCE [LARGE SCALE GENOMIC DNA]</scope>
    <source>
        <strain evidence="3 4">S00198</strain>
    </source>
</reference>
<gene>
    <name evidence="3" type="ORF">HNP48_004584</name>
</gene>
<comment type="caution">
    <text evidence="3">The sequence shown here is derived from an EMBL/GenBank/DDBJ whole genome shotgun (WGS) entry which is preliminary data.</text>
</comment>
<evidence type="ECO:0000313" key="4">
    <source>
        <dbReference type="Proteomes" id="UP000575083"/>
    </source>
</evidence>
<feature type="region of interest" description="Disordered" evidence="1">
    <location>
        <begin position="1"/>
        <end position="25"/>
    </location>
</feature>